<evidence type="ECO:0000256" key="4">
    <source>
        <dbReference type="ARBA" id="ARBA00022989"/>
    </source>
</evidence>
<evidence type="ECO:0000256" key="2">
    <source>
        <dbReference type="ARBA" id="ARBA00022475"/>
    </source>
</evidence>
<dbReference type="PATRIC" id="fig|128780.6.peg.328"/>
<dbReference type="Pfam" id="PF02687">
    <property type="entry name" value="FtsX"/>
    <property type="match status" value="1"/>
</dbReference>
<dbReference type="InterPro" id="IPR050250">
    <property type="entry name" value="Macrolide_Exporter_MacB"/>
</dbReference>
<dbReference type="PANTHER" id="PTHR30572:SF18">
    <property type="entry name" value="ABC-TYPE MACROLIDE FAMILY EXPORT SYSTEM PERMEASE COMPONENT 2"/>
    <property type="match status" value="1"/>
</dbReference>
<name>A0A0S1AVK1_9GAMM</name>
<feature type="domain" description="ABC3 transporter permease C-terminal" evidence="8">
    <location>
        <begin position="323"/>
        <end position="437"/>
    </location>
</feature>
<keyword evidence="4 7" id="KW-1133">Transmembrane helix</keyword>
<feature type="transmembrane region" description="Helical" evidence="7">
    <location>
        <begin position="408"/>
        <end position="430"/>
    </location>
</feature>
<feature type="transmembrane region" description="Helical" evidence="7">
    <location>
        <begin position="361"/>
        <end position="388"/>
    </location>
</feature>
<keyword evidence="5 7" id="KW-0472">Membrane</keyword>
<keyword evidence="3 7" id="KW-0812">Transmembrane</keyword>
<protein>
    <submittedName>
        <fullName evidence="10">ABC transporter permease</fullName>
    </submittedName>
</protein>
<dbReference type="PANTHER" id="PTHR30572">
    <property type="entry name" value="MEMBRANE COMPONENT OF TRANSPORTER-RELATED"/>
    <property type="match status" value="1"/>
</dbReference>
<dbReference type="Proteomes" id="UP000061010">
    <property type="component" value="Chromosome"/>
</dbReference>
<evidence type="ECO:0000256" key="1">
    <source>
        <dbReference type="ARBA" id="ARBA00004651"/>
    </source>
</evidence>
<dbReference type="KEGG" id="sacz:AOT14_03200"/>
<dbReference type="GO" id="GO:0022857">
    <property type="term" value="F:transmembrane transporter activity"/>
    <property type="evidence" value="ECO:0007669"/>
    <property type="project" value="TreeGrafter"/>
</dbReference>
<reference evidence="10 11" key="1">
    <citation type="journal article" date="2015" name="Genome Announc.">
        <title>Complete Genome Sequencing of Stenotrophomonas acidaminiphila ZAC14D2_NAIMI4_2, a Multidrug-Resistant Strain Isolated from Sediments of a Polluted River in Mexico, Uncovers New Antibiotic Resistance Genes and a Novel Class-II Lasso Peptide Biosynthesis Gene Cluster.</title>
        <authorList>
            <person name="Vinuesa P."/>
            <person name="Ochoa-Sanchez L.E."/>
        </authorList>
    </citation>
    <scope>NUCLEOTIDE SEQUENCE [LARGE SCALE GENOMIC DNA]</scope>
    <source>
        <strain evidence="10 11">ZAC14D2_NAIMI4_2</strain>
    </source>
</reference>
<gene>
    <name evidence="10" type="ORF">AOT14_03200</name>
</gene>
<keyword evidence="11" id="KW-1185">Reference proteome</keyword>
<evidence type="ECO:0000256" key="6">
    <source>
        <dbReference type="SAM" id="MobiDB-lite"/>
    </source>
</evidence>
<dbReference type="GO" id="GO:0005886">
    <property type="term" value="C:plasma membrane"/>
    <property type="evidence" value="ECO:0007669"/>
    <property type="project" value="UniProtKB-SubCell"/>
</dbReference>
<evidence type="ECO:0000256" key="7">
    <source>
        <dbReference type="SAM" id="Phobius"/>
    </source>
</evidence>
<sequence length="444" mass="47813">MNYTLETGMRGCLRHPRTMLLAILTLALGLASVMTMLTLLSVLSADPLPGISHKLHIAWADSRPAPRSGEDDSTDGTGASVPPLWKLDDVQAMRSQRADIRQAGLLTAPLSVANADGSNTRTASAVLAVGPMLQMFGVPLRHGRTWTPAEEQARAPVVVISRALSLRLLGREDGTGAAIRLGRHTFRVIGISERWAPRPRPHFLPGNDPGWKGDGDEIFVPAMAAVEAGAEITSTRQCDGGGFDGFRFDEINVGNCRWLVLWAELQNDAQREAYAQSLQAFAAQRRASGAFERAAHTNLRPMAEWLRFNRVVPDSVRLNLWLAAGLLMLCLVNVAGLLAARFLRRAGEHGMRRVLGAPRRSIIAACLVEAGLAGLLGGVCALPLTLAGLWLMRQQGEAYAPLARFSPALFIVLLALALLTGLLVGLLPAVRAARQEPALQVKTL</sequence>
<evidence type="ECO:0000313" key="10">
    <source>
        <dbReference type="EMBL" id="ALJ26779.1"/>
    </source>
</evidence>
<proteinExistence type="predicted"/>
<comment type="subcellular location">
    <subcellularLocation>
        <location evidence="1">Cell membrane</location>
        <topology evidence="1">Multi-pass membrane protein</topology>
    </subcellularLocation>
</comment>
<feature type="domain" description="MacB-like periplasmic core" evidence="9">
    <location>
        <begin position="20"/>
        <end position="279"/>
    </location>
</feature>
<evidence type="ECO:0000256" key="3">
    <source>
        <dbReference type="ARBA" id="ARBA00022692"/>
    </source>
</evidence>
<accession>A0A0S1AVK1</accession>
<organism evidence="10 11">
    <name type="scientific">Stenotrophomonas acidaminiphila</name>
    <dbReference type="NCBI Taxonomy" id="128780"/>
    <lineage>
        <taxon>Bacteria</taxon>
        <taxon>Pseudomonadati</taxon>
        <taxon>Pseudomonadota</taxon>
        <taxon>Gammaproteobacteria</taxon>
        <taxon>Lysobacterales</taxon>
        <taxon>Lysobacteraceae</taxon>
        <taxon>Stenotrophomonas</taxon>
    </lineage>
</organism>
<feature type="transmembrane region" description="Helical" evidence="7">
    <location>
        <begin position="320"/>
        <end position="340"/>
    </location>
</feature>
<dbReference type="OrthoDB" id="8735006at2"/>
<feature type="region of interest" description="Disordered" evidence="6">
    <location>
        <begin position="62"/>
        <end position="83"/>
    </location>
</feature>
<dbReference type="EMBL" id="CP012900">
    <property type="protein sequence ID" value="ALJ26779.1"/>
    <property type="molecule type" value="Genomic_DNA"/>
</dbReference>
<keyword evidence="2" id="KW-1003">Cell membrane</keyword>
<dbReference type="AlphaFoldDB" id="A0A0S1AVK1"/>
<dbReference type="InterPro" id="IPR003838">
    <property type="entry name" value="ABC3_permease_C"/>
</dbReference>
<dbReference type="Pfam" id="PF12704">
    <property type="entry name" value="MacB_PCD"/>
    <property type="match status" value="1"/>
</dbReference>
<evidence type="ECO:0000259" key="8">
    <source>
        <dbReference type="Pfam" id="PF02687"/>
    </source>
</evidence>
<evidence type="ECO:0000259" key="9">
    <source>
        <dbReference type="Pfam" id="PF12704"/>
    </source>
</evidence>
<evidence type="ECO:0000313" key="11">
    <source>
        <dbReference type="Proteomes" id="UP000061010"/>
    </source>
</evidence>
<dbReference type="InterPro" id="IPR025857">
    <property type="entry name" value="MacB_PCD"/>
</dbReference>
<evidence type="ECO:0000256" key="5">
    <source>
        <dbReference type="ARBA" id="ARBA00023136"/>
    </source>
</evidence>